<proteinExistence type="predicted"/>
<feature type="transmembrane region" description="Helical" evidence="1">
    <location>
        <begin position="12"/>
        <end position="34"/>
    </location>
</feature>
<comment type="caution">
    <text evidence="2">The sequence shown here is derived from an EMBL/GenBank/DDBJ whole genome shotgun (WGS) entry which is preliminary data.</text>
</comment>
<organism evidence="2 3">
    <name type="scientific">Brenneria salicis ATCC 15712 = DSM 30166</name>
    <dbReference type="NCBI Taxonomy" id="714314"/>
    <lineage>
        <taxon>Bacteria</taxon>
        <taxon>Pseudomonadati</taxon>
        <taxon>Pseudomonadota</taxon>
        <taxon>Gammaproteobacteria</taxon>
        <taxon>Enterobacterales</taxon>
        <taxon>Pectobacteriaceae</taxon>
        <taxon>Brenneria</taxon>
    </lineage>
</organism>
<protein>
    <submittedName>
        <fullName evidence="2">Uncharacterized protein</fullName>
    </submittedName>
</protein>
<sequence length="52" mass="6329">MYLPHLKKTTFFITQAIILINITKGYYFFVGLFMEKKQKHIMFNIFFYLSAQ</sequence>
<gene>
    <name evidence="2" type="ORF">DES54_11026</name>
</gene>
<dbReference type="Proteomes" id="UP000253046">
    <property type="component" value="Unassembled WGS sequence"/>
</dbReference>
<name>A0A366I8C1_9GAMM</name>
<keyword evidence="1" id="KW-1133">Transmembrane helix</keyword>
<keyword evidence="1" id="KW-0472">Membrane</keyword>
<accession>A0A366I8C1</accession>
<evidence type="ECO:0000313" key="3">
    <source>
        <dbReference type="Proteomes" id="UP000253046"/>
    </source>
</evidence>
<evidence type="ECO:0000256" key="1">
    <source>
        <dbReference type="SAM" id="Phobius"/>
    </source>
</evidence>
<reference evidence="2 3" key="1">
    <citation type="submission" date="2018-06" db="EMBL/GenBank/DDBJ databases">
        <title>Genomic Encyclopedia of Type Strains, Phase IV (KMG-IV): sequencing the most valuable type-strain genomes for metagenomic binning, comparative biology and taxonomic classification.</title>
        <authorList>
            <person name="Goeker M."/>
        </authorList>
    </citation>
    <scope>NUCLEOTIDE SEQUENCE [LARGE SCALE GENOMIC DNA]</scope>
    <source>
        <strain evidence="2 3">DSM 30166</strain>
    </source>
</reference>
<keyword evidence="1" id="KW-0812">Transmembrane</keyword>
<dbReference type="EMBL" id="QNRY01000010">
    <property type="protein sequence ID" value="RBP63728.1"/>
    <property type="molecule type" value="Genomic_DNA"/>
</dbReference>
<evidence type="ECO:0000313" key="2">
    <source>
        <dbReference type="EMBL" id="RBP63728.1"/>
    </source>
</evidence>
<dbReference type="AlphaFoldDB" id="A0A366I8C1"/>
<keyword evidence="3" id="KW-1185">Reference proteome</keyword>